<dbReference type="AlphaFoldDB" id="L1J8U2"/>
<reference evidence="3 5" key="1">
    <citation type="journal article" date="2012" name="Nature">
        <title>Algal genomes reveal evolutionary mosaicism and the fate of nucleomorphs.</title>
        <authorList>
            <consortium name="DOE Joint Genome Institute"/>
            <person name="Curtis B.A."/>
            <person name="Tanifuji G."/>
            <person name="Burki F."/>
            <person name="Gruber A."/>
            <person name="Irimia M."/>
            <person name="Maruyama S."/>
            <person name="Arias M.C."/>
            <person name="Ball S.G."/>
            <person name="Gile G.H."/>
            <person name="Hirakawa Y."/>
            <person name="Hopkins J.F."/>
            <person name="Kuo A."/>
            <person name="Rensing S.A."/>
            <person name="Schmutz J."/>
            <person name="Symeonidi A."/>
            <person name="Elias M."/>
            <person name="Eveleigh R.J."/>
            <person name="Herman E.K."/>
            <person name="Klute M.J."/>
            <person name="Nakayama T."/>
            <person name="Obornik M."/>
            <person name="Reyes-Prieto A."/>
            <person name="Armbrust E.V."/>
            <person name="Aves S.J."/>
            <person name="Beiko R.G."/>
            <person name="Coutinho P."/>
            <person name="Dacks J.B."/>
            <person name="Durnford D.G."/>
            <person name="Fast N.M."/>
            <person name="Green B.R."/>
            <person name="Grisdale C.J."/>
            <person name="Hempel F."/>
            <person name="Henrissat B."/>
            <person name="Hoppner M.P."/>
            <person name="Ishida K."/>
            <person name="Kim E."/>
            <person name="Koreny L."/>
            <person name="Kroth P.G."/>
            <person name="Liu Y."/>
            <person name="Malik S.B."/>
            <person name="Maier U.G."/>
            <person name="McRose D."/>
            <person name="Mock T."/>
            <person name="Neilson J.A."/>
            <person name="Onodera N.T."/>
            <person name="Poole A.M."/>
            <person name="Pritham E.J."/>
            <person name="Richards T.A."/>
            <person name="Rocap G."/>
            <person name="Roy S.W."/>
            <person name="Sarai C."/>
            <person name="Schaack S."/>
            <person name="Shirato S."/>
            <person name="Slamovits C.H."/>
            <person name="Spencer D.F."/>
            <person name="Suzuki S."/>
            <person name="Worden A.Z."/>
            <person name="Zauner S."/>
            <person name="Barry K."/>
            <person name="Bell C."/>
            <person name="Bharti A.K."/>
            <person name="Crow J.A."/>
            <person name="Grimwood J."/>
            <person name="Kramer R."/>
            <person name="Lindquist E."/>
            <person name="Lucas S."/>
            <person name="Salamov A."/>
            <person name="McFadden G.I."/>
            <person name="Lane C.E."/>
            <person name="Keeling P.J."/>
            <person name="Gray M.W."/>
            <person name="Grigoriev I.V."/>
            <person name="Archibald J.M."/>
        </authorList>
    </citation>
    <scope>NUCLEOTIDE SEQUENCE</scope>
    <source>
        <strain evidence="3 5">CCMP2712</strain>
    </source>
</reference>
<feature type="compositionally biased region" description="Basic and acidic residues" evidence="2">
    <location>
        <begin position="141"/>
        <end position="166"/>
    </location>
</feature>
<name>L1J8U2_GUITC</name>
<sequence length="857" mass="97612">MHRLRGTVSDHLSPFSSSLEAVNFLLADDGTFGPEPAYVFASTSFLGKAAIPPMAPAATSIGWPGKPWKHAEIDVELKDEDGDKWEEGEVQEDEIFNSTSNRFHHTMRELEQESEEMLRSSQRSDKFDLFRKIERREENRRQLVGSRERNIHGRQSAEHQEGREDGSLAEGCPIIIPFTKDDKEHMQTRRPIISSVKVNSLTTRRAEDTKWEPGQTSDIVTTNTSRSVSFKRHSVNDTYLRQAHMWKEAQSREDAKERLEVLVHNTHRELFGSLPSQQKSRTTDAQRYDVLSSKLSLGKKNFKDLISLKQKRTKTDMKTIEGLRETAQEEKSEDEERIDTKKEKANIKQLKESSFTFYGNFPSWNEVKSELVWKVGMSGWRDEPGSSLVETVFKTLEGASLKLGKGFSQLDVKHIDNETLRSWFAYFQIFPSSLQLEQMVEDGKKYRKVVSVHCTASLSCQEDARKEMTVKELVNVVYNLVNDQWRSWLQLKFACMIEDHFDGFSHDVMMAELRACVRWKEIGGSGGDGSGGEEQDNKRVRSKEMYQTVKQDSSVKFLHSNIQLKGQDCQLPMINDRLKVQLGKLSRSRDDLDGAALIATLAPVRQAATSSGSQSARSLQRSEESTSQAGVELGRRSKSDMTVRQPAGSQSLDKIELLRPPHEIGDGSMLVDPVDVWKQLSSMGMKVMTEVKTVGHRFPCLMVPLLTQGEWSLLCQELSKRFNLSNVASWENFLAEVLVKLPSRRQHSTRLRQETRQKLLSHITASKVSSASFALTDSSNPLHKIIKDPSSILPLKALKRKVAMRMVNVLLATCFSSWSDNVAADKERREVERRAFETARQGKWKTKFMQAYKPQQR</sequence>
<evidence type="ECO:0000313" key="4">
    <source>
        <dbReference type="EnsemblProtists" id="EKX44968"/>
    </source>
</evidence>
<dbReference type="RefSeq" id="XP_005831948.1">
    <property type="nucleotide sequence ID" value="XM_005831891.1"/>
</dbReference>
<reference evidence="5" key="2">
    <citation type="submission" date="2012-11" db="EMBL/GenBank/DDBJ databases">
        <authorList>
            <person name="Kuo A."/>
            <person name="Curtis B.A."/>
            <person name="Tanifuji G."/>
            <person name="Burki F."/>
            <person name="Gruber A."/>
            <person name="Irimia M."/>
            <person name="Maruyama S."/>
            <person name="Arias M.C."/>
            <person name="Ball S.G."/>
            <person name="Gile G.H."/>
            <person name="Hirakawa Y."/>
            <person name="Hopkins J.F."/>
            <person name="Rensing S.A."/>
            <person name="Schmutz J."/>
            <person name="Symeonidi A."/>
            <person name="Elias M."/>
            <person name="Eveleigh R.J."/>
            <person name="Herman E.K."/>
            <person name="Klute M.J."/>
            <person name="Nakayama T."/>
            <person name="Obornik M."/>
            <person name="Reyes-Prieto A."/>
            <person name="Armbrust E.V."/>
            <person name="Aves S.J."/>
            <person name="Beiko R.G."/>
            <person name="Coutinho P."/>
            <person name="Dacks J.B."/>
            <person name="Durnford D.G."/>
            <person name="Fast N.M."/>
            <person name="Green B.R."/>
            <person name="Grisdale C."/>
            <person name="Hempe F."/>
            <person name="Henrissat B."/>
            <person name="Hoppner M.P."/>
            <person name="Ishida K.-I."/>
            <person name="Kim E."/>
            <person name="Koreny L."/>
            <person name="Kroth P.G."/>
            <person name="Liu Y."/>
            <person name="Malik S.-B."/>
            <person name="Maier U.G."/>
            <person name="McRose D."/>
            <person name="Mock T."/>
            <person name="Neilson J.A."/>
            <person name="Onodera N.T."/>
            <person name="Poole A.M."/>
            <person name="Pritham E.J."/>
            <person name="Richards T.A."/>
            <person name="Rocap G."/>
            <person name="Roy S.W."/>
            <person name="Sarai C."/>
            <person name="Schaack S."/>
            <person name="Shirato S."/>
            <person name="Slamovits C.H."/>
            <person name="Spencer D.F."/>
            <person name="Suzuki S."/>
            <person name="Worden A.Z."/>
            <person name="Zauner S."/>
            <person name="Barry K."/>
            <person name="Bell C."/>
            <person name="Bharti A.K."/>
            <person name="Crow J.A."/>
            <person name="Grimwood J."/>
            <person name="Kramer R."/>
            <person name="Lindquist E."/>
            <person name="Lucas S."/>
            <person name="Salamov A."/>
            <person name="McFadden G.I."/>
            <person name="Lane C.E."/>
            <person name="Keeling P.J."/>
            <person name="Gray M.W."/>
            <person name="Grigoriev I.V."/>
            <person name="Archibald J.M."/>
        </authorList>
    </citation>
    <scope>NUCLEOTIDE SEQUENCE</scope>
    <source>
        <strain evidence="5">CCMP2712</strain>
    </source>
</reference>
<evidence type="ECO:0000256" key="1">
    <source>
        <dbReference type="SAM" id="Coils"/>
    </source>
</evidence>
<feature type="coiled-coil region" evidence="1">
    <location>
        <begin position="317"/>
        <end position="344"/>
    </location>
</feature>
<keyword evidence="1" id="KW-0175">Coiled coil</keyword>
<evidence type="ECO:0000256" key="2">
    <source>
        <dbReference type="SAM" id="MobiDB-lite"/>
    </source>
</evidence>
<dbReference type="EnsemblProtists" id="EKX44968">
    <property type="protein sequence ID" value="EKX44968"/>
    <property type="gene ID" value="GUITHDRAFT_139257"/>
</dbReference>
<feature type="compositionally biased region" description="Polar residues" evidence="2">
    <location>
        <begin position="607"/>
        <end position="629"/>
    </location>
</feature>
<gene>
    <name evidence="3" type="ORF">GUITHDRAFT_139257</name>
</gene>
<protein>
    <submittedName>
        <fullName evidence="3 4">Uncharacterized protein</fullName>
    </submittedName>
</protein>
<evidence type="ECO:0000313" key="3">
    <source>
        <dbReference type="EMBL" id="EKX44968.1"/>
    </source>
</evidence>
<reference evidence="4" key="3">
    <citation type="submission" date="2016-03" db="UniProtKB">
        <authorList>
            <consortium name="EnsemblProtists"/>
        </authorList>
    </citation>
    <scope>IDENTIFICATION</scope>
</reference>
<accession>L1J8U2</accession>
<dbReference type="HOGENOM" id="CLU_333573_0_0_1"/>
<feature type="region of interest" description="Disordered" evidence="2">
    <location>
        <begin position="607"/>
        <end position="658"/>
    </location>
</feature>
<evidence type="ECO:0000313" key="5">
    <source>
        <dbReference type="Proteomes" id="UP000011087"/>
    </source>
</evidence>
<keyword evidence="5" id="KW-1185">Reference proteome</keyword>
<proteinExistence type="predicted"/>
<dbReference type="KEGG" id="gtt:GUITHDRAFT_139257"/>
<dbReference type="Proteomes" id="UP000011087">
    <property type="component" value="Unassembled WGS sequence"/>
</dbReference>
<dbReference type="PaxDb" id="55529-EKX44968"/>
<organism evidence="3">
    <name type="scientific">Guillardia theta (strain CCMP2712)</name>
    <name type="common">Cryptophyte</name>
    <dbReference type="NCBI Taxonomy" id="905079"/>
    <lineage>
        <taxon>Eukaryota</taxon>
        <taxon>Cryptophyceae</taxon>
        <taxon>Pyrenomonadales</taxon>
        <taxon>Geminigeraceae</taxon>
        <taxon>Guillardia</taxon>
    </lineage>
</organism>
<feature type="region of interest" description="Disordered" evidence="2">
    <location>
        <begin position="141"/>
        <end position="168"/>
    </location>
</feature>
<dbReference type="GeneID" id="17301729"/>
<dbReference type="EMBL" id="JH993001">
    <property type="protein sequence ID" value="EKX44968.1"/>
    <property type="molecule type" value="Genomic_DNA"/>
</dbReference>